<sequence length="584" mass="67956">MKKILACTLLFLAGVQGLFSQNRQKETSPTVIMDMVHHNPGEAFTKTQFNAPSTLVDYHFNAQVINEFQSVHCAVTYESLNPAIFPAGSPERKWVDSLATRIDRKIEEIHKHHLKAYYFTDIIVLPQKLVEIYKDEICDAAGRVDFRRPKTQEIHRIMLREIFDRFPTLDGLVIRVGETYLHNIPYHTGNNPIPRDEKSWDHNFSYKSDGGEKIHRDLINLLRDEVCVKYNKKLFYRTWDFGYFHTNPEYYLNVTDYVPIHPNLYFCIKYVQGDYHRTYKFNPTLGIGQHKQVVEIQCQREYEGKGAYPNYIADGLINGFEELKKDTVVHSLRQLKETPNYAGIWTWSRGGGWVGPYISNELWCDVNTFVLAEWANHPELDEKEIFARYAASKGFQGEDIERFHRICLLSADAIVRGRASLVQPINVWWTRDQFIGGEKELEKDFRQIVEKKLVDAVLAEKAESVKIWEQINAIAGAIGSGDKPVADYIRTSSRYGLLLYSIYEQGWIILLKGYEGEMTGHFNKPLIRKAIKRYDKLWKDYRKLKETKADCATLYLPYGFNFSLPPAYHDENGIKKTVDKYRNL</sequence>
<gene>
    <name evidence="2" type="ORF">HMPREF1535_01832</name>
</gene>
<evidence type="ECO:0000313" key="2">
    <source>
        <dbReference type="EMBL" id="KKB57179.1"/>
    </source>
</evidence>
<comment type="caution">
    <text evidence="2">The sequence shown here is derived from an EMBL/GenBank/DDBJ whole genome shotgun (WGS) entry which is preliminary data.</text>
</comment>
<feature type="chain" id="PRO_5002490342" description="Glycosyl hydrolase-like 10 domain-containing protein" evidence="1">
    <location>
        <begin position="21"/>
        <end position="584"/>
    </location>
</feature>
<accession>A0A0F5JHI0</accession>
<dbReference type="EMBL" id="AQHV01000010">
    <property type="protein sequence ID" value="KKB57179.1"/>
    <property type="molecule type" value="Genomic_DNA"/>
</dbReference>
<name>A0A0F5JHI0_9BACT</name>
<dbReference type="InterPro" id="IPR017853">
    <property type="entry name" value="GH"/>
</dbReference>
<organism evidence="2 3">
    <name type="scientific">Parabacteroides goldsteinii DSM 19448 = WAL 12034</name>
    <dbReference type="NCBI Taxonomy" id="927665"/>
    <lineage>
        <taxon>Bacteria</taxon>
        <taxon>Pseudomonadati</taxon>
        <taxon>Bacteroidota</taxon>
        <taxon>Bacteroidia</taxon>
        <taxon>Bacteroidales</taxon>
        <taxon>Tannerellaceae</taxon>
        <taxon>Parabacteroides</taxon>
    </lineage>
</organism>
<dbReference type="Proteomes" id="UP000033047">
    <property type="component" value="Unassembled WGS sequence"/>
</dbReference>
<evidence type="ECO:0000313" key="3">
    <source>
        <dbReference type="Proteomes" id="UP000033047"/>
    </source>
</evidence>
<dbReference type="HOGENOM" id="CLU_488905_0_0_10"/>
<dbReference type="SUPFAM" id="SSF51445">
    <property type="entry name" value="(Trans)glycosidases"/>
    <property type="match status" value="1"/>
</dbReference>
<evidence type="ECO:0008006" key="4">
    <source>
        <dbReference type="Google" id="ProtNLM"/>
    </source>
</evidence>
<proteinExistence type="predicted"/>
<keyword evidence="1" id="KW-0732">Signal</keyword>
<evidence type="ECO:0000256" key="1">
    <source>
        <dbReference type="SAM" id="SignalP"/>
    </source>
</evidence>
<dbReference type="PATRIC" id="fig|927665.4.peg.1870"/>
<reference evidence="2 3" key="1">
    <citation type="submission" date="2013-04" db="EMBL/GenBank/DDBJ databases">
        <title>The Genome Sequence of Parabacteroides goldsteinii DSM 19448.</title>
        <authorList>
            <consortium name="The Broad Institute Genomics Platform"/>
            <person name="Earl A."/>
            <person name="Ward D."/>
            <person name="Feldgarden M."/>
            <person name="Gevers D."/>
            <person name="Martens E."/>
            <person name="Sakamoto M."/>
            <person name="Benno Y."/>
            <person name="Song Y."/>
            <person name="Liu C."/>
            <person name="Lee J."/>
            <person name="Bolanos M."/>
            <person name="Vaisanen M.L."/>
            <person name="Finegold S.M."/>
            <person name="Walker B."/>
            <person name="Young S."/>
            <person name="Zeng Q."/>
            <person name="Gargeya S."/>
            <person name="Fitzgerald M."/>
            <person name="Haas B."/>
            <person name="Abouelleil A."/>
            <person name="Allen A.W."/>
            <person name="Alvarado L."/>
            <person name="Arachchi H.M."/>
            <person name="Berlin A.M."/>
            <person name="Chapman S.B."/>
            <person name="Gainer-Dewar J."/>
            <person name="Goldberg J."/>
            <person name="Griggs A."/>
            <person name="Gujja S."/>
            <person name="Hansen M."/>
            <person name="Howarth C."/>
            <person name="Imamovic A."/>
            <person name="Ireland A."/>
            <person name="Larimer J."/>
            <person name="McCowan C."/>
            <person name="Murphy C."/>
            <person name="Pearson M."/>
            <person name="Poon T.W."/>
            <person name="Priest M."/>
            <person name="Roberts A."/>
            <person name="Saif S."/>
            <person name="Shea T."/>
            <person name="Sisk P."/>
            <person name="Sykes S."/>
            <person name="Wortman J."/>
            <person name="Nusbaum C."/>
            <person name="Birren B."/>
        </authorList>
    </citation>
    <scope>NUCLEOTIDE SEQUENCE [LARGE SCALE GENOMIC DNA]</scope>
    <source>
        <strain evidence="2 3">DSM 19448</strain>
    </source>
</reference>
<feature type="signal peptide" evidence="1">
    <location>
        <begin position="1"/>
        <end position="20"/>
    </location>
</feature>
<dbReference type="RefSeq" id="WP_046145910.1">
    <property type="nucleotide sequence ID" value="NZ_KQ033912.1"/>
</dbReference>
<dbReference type="AlphaFoldDB" id="A0A0F5JHI0"/>
<protein>
    <recommendedName>
        <fullName evidence="4">Glycosyl hydrolase-like 10 domain-containing protein</fullName>
    </recommendedName>
</protein>
<dbReference type="STRING" id="927665.HMPREF1535_01832"/>